<dbReference type="Gene3D" id="3.50.50.60">
    <property type="entry name" value="FAD/NAD(P)-binding domain"/>
    <property type="match status" value="3"/>
</dbReference>
<comment type="pathway">
    <text evidence="11">Steroid metabolism; cholesterol degradation.</text>
</comment>
<evidence type="ECO:0000313" key="16">
    <source>
        <dbReference type="EMBL" id="CAG8570240.1"/>
    </source>
</evidence>
<name>A0A9N9BJJ9_9GLOM</name>
<evidence type="ECO:0000256" key="7">
    <source>
        <dbReference type="ARBA" id="ARBA00023166"/>
    </source>
</evidence>
<sequence>MYKHISKPVSHMQEHYDVVVIGSGYGGAIAASRMARANKRVALLEKGKERWPGEYPETLAECLKDVQIHSKIGHTGKKTGMYQFYLGEDQKACVACGLGGTSLINANVALEADELTWRQKNVWPAEIYKDYDNGKIKEAYNRAGQMLEPNVYPSHWPELPKLKVFEEQARLMGSEFTKNFHRAPITVHFENRINNAGVRQQQSTLSGNDATGINDGSKNSTLMNYIPDAWNHGAEIFCEVQVKKIKKNEKTGLWVVYYEWLGDERPHFGDKNSQSLMFVTAEIVFVAAGTFGTNEIMLRSKTHGLSISNELGKGFSGNGDILGFAYDCDRFVNGNLLFPACGIGTSSHGGKTAPVGPCITGIIDMRKKDDNAFDGYVIEEGSCPRALAQIFSGHLKIACKTIGDSTNLSILQKFRHSLRDFIPGYHYRALSRTQSFLVMSHDDQQGKLELQDDRLNIAFPDVGKTVQVERLNKILSDASHTIGGTYVPSPVWTGLFRRSLVTVHPIGGCVMADNSTEGVVNYKGQVFKGDAEFGTEVHDGLYVCDASVIPSSLGVNPFYTIAAFSELICERAAEDRGWRINYELPKQPIDFDNPLVMNPCNKTIKKSTVNADGGLRFTEVMQGYFSTEIVDPDAFITAEDQARSSESRMQFLLTIIAYDYNTLHNIDNEAADIVGTISCRALSPDPLMVTSGKFRIHVDDNNYVDSARMMYSMDLVDTDGKRYKFEGFKFVKNSNICNAWKQTSTLYVTVKTFKEPRKIVGLGVLRIGVCNFLDQLTTLKATGETNSSKLVTYFTFVKYFLTHFLDHYIPAFLPLEYPGDRIPVYNTVKPYSLQDRIEESYTFTAKDGVVGKLRRYRLHGRNWKAPVLLVHGAAMTHEMWTTDLQKSNLCDYLLENDYDVWLIDYRLSPTIGASQEQHTLDDLALDIAAGVNKVREVCKVDNIGVISHCLGSMATFMGLLTGEIEGVGTFIASQVGMHPIPSLFNRIKNATGLLSVFRGLLGQKFFDVRTSRDTNILNRFLDFVFRFLPFGRGQYCRSALCHRATFCYGPLYRHENLNEHIHDDQHVFFGTVNITTMAHASLVLKKEKLVKANGEDIYVTEKNIKDKLNFPIAFIYGEKNAVFDTESTKRSYDLLIHVNGIDLYDRKEVKGHGHLDVWWSNKSKDAFEWVKNRLEDTAAHFYYPSQQVPKVPKTRANGSLRSRRIN</sequence>
<dbReference type="Pfam" id="PF05199">
    <property type="entry name" value="GMC_oxred_C"/>
    <property type="match status" value="1"/>
</dbReference>
<evidence type="ECO:0000256" key="6">
    <source>
        <dbReference type="ARBA" id="ARBA00023098"/>
    </source>
</evidence>
<dbReference type="Gene3D" id="3.40.50.1820">
    <property type="entry name" value="alpha/beta hydrolase"/>
    <property type="match status" value="1"/>
</dbReference>
<accession>A0A9N9BJJ9</accession>
<keyword evidence="17" id="KW-1185">Reference proteome</keyword>
<evidence type="ECO:0000256" key="10">
    <source>
        <dbReference type="ARBA" id="ARBA00038856"/>
    </source>
</evidence>
<keyword evidence="8" id="KW-0753">Steroid metabolism</keyword>
<dbReference type="PANTHER" id="PTHR47470:SF1">
    <property type="entry name" value="FAD-DEPENDENT OXIDOREDUCTASE 2 FAD BINDING DOMAIN-CONTAINING PROTEIN"/>
    <property type="match status" value="1"/>
</dbReference>
<evidence type="ECO:0000256" key="5">
    <source>
        <dbReference type="ARBA" id="ARBA00023002"/>
    </source>
</evidence>
<keyword evidence="6" id="KW-0443">Lipid metabolism</keyword>
<evidence type="ECO:0000256" key="14">
    <source>
        <dbReference type="ARBA" id="ARBA00049778"/>
    </source>
</evidence>
<dbReference type="EMBL" id="CAJVPJ010001001">
    <property type="protein sequence ID" value="CAG8570240.1"/>
    <property type="molecule type" value="Genomic_DNA"/>
</dbReference>
<dbReference type="GO" id="GO:0050660">
    <property type="term" value="F:flavin adenine dinucleotide binding"/>
    <property type="evidence" value="ECO:0007669"/>
    <property type="project" value="InterPro"/>
</dbReference>
<evidence type="ECO:0000259" key="15">
    <source>
        <dbReference type="PROSITE" id="PS50206"/>
    </source>
</evidence>
<evidence type="ECO:0000256" key="12">
    <source>
        <dbReference type="ARBA" id="ARBA00049723"/>
    </source>
</evidence>
<evidence type="ECO:0000256" key="13">
    <source>
        <dbReference type="ARBA" id="ARBA00049744"/>
    </source>
</evidence>
<evidence type="ECO:0000256" key="11">
    <source>
        <dbReference type="ARBA" id="ARBA00049645"/>
    </source>
</evidence>
<evidence type="ECO:0000256" key="3">
    <source>
        <dbReference type="ARBA" id="ARBA00022630"/>
    </source>
</evidence>
<keyword evidence="7" id="KW-1207">Sterol metabolism</keyword>
<evidence type="ECO:0000256" key="2">
    <source>
        <dbReference type="ARBA" id="ARBA00022548"/>
    </source>
</evidence>
<dbReference type="InterPro" id="IPR052542">
    <property type="entry name" value="Cholesterol_Oxidase"/>
</dbReference>
<comment type="caution">
    <text evidence="16">The sequence shown here is derived from an EMBL/GenBank/DDBJ whole genome shotgun (WGS) entry which is preliminary data.</text>
</comment>
<dbReference type="AlphaFoldDB" id="A0A9N9BJJ9"/>
<dbReference type="SUPFAM" id="SSF53474">
    <property type="entry name" value="alpha/beta-Hydrolases"/>
    <property type="match status" value="1"/>
</dbReference>
<gene>
    <name evidence="16" type="ORF">POCULU_LOCUS5956</name>
</gene>
<keyword evidence="2" id="KW-0153">Cholesterol metabolism</keyword>
<proteinExistence type="predicted"/>
<dbReference type="EC" id="5.3.3.1" evidence="10"/>
<dbReference type="InterPro" id="IPR003953">
    <property type="entry name" value="FAD-dep_OxRdtase_2_FAD-bd"/>
</dbReference>
<protein>
    <recommendedName>
        <fullName evidence="13">Cholesterol oxidase</fullName>
        <ecNumber evidence="12">1.1.3.6</ecNumber>
        <ecNumber evidence="10">5.3.3.1</ecNumber>
    </recommendedName>
    <alternativeName>
        <fullName evidence="14">Cholesterol isomerase</fullName>
    </alternativeName>
</protein>
<comment type="cofactor">
    <cofactor evidence="1">
        <name>FAD</name>
        <dbReference type="ChEBI" id="CHEBI:57692"/>
    </cofactor>
</comment>
<reference evidence="16" key="1">
    <citation type="submission" date="2021-06" db="EMBL/GenBank/DDBJ databases">
        <authorList>
            <person name="Kallberg Y."/>
            <person name="Tangrot J."/>
            <person name="Rosling A."/>
        </authorList>
    </citation>
    <scope>NUCLEOTIDE SEQUENCE</scope>
    <source>
        <strain evidence="16">IA702</strain>
    </source>
</reference>
<dbReference type="InterPro" id="IPR036188">
    <property type="entry name" value="FAD/NAD-bd_sf"/>
</dbReference>
<dbReference type="Pfam" id="PF00890">
    <property type="entry name" value="FAD_binding_2"/>
    <property type="match status" value="1"/>
</dbReference>
<dbReference type="OrthoDB" id="9974421at2759"/>
<dbReference type="GO" id="GO:0008203">
    <property type="term" value="P:cholesterol metabolic process"/>
    <property type="evidence" value="ECO:0007669"/>
    <property type="project" value="UniProtKB-KW"/>
</dbReference>
<dbReference type="InterPro" id="IPR029058">
    <property type="entry name" value="AB_hydrolase_fold"/>
</dbReference>
<dbReference type="Proteomes" id="UP000789572">
    <property type="component" value="Unassembled WGS sequence"/>
</dbReference>
<keyword evidence="9" id="KW-0413">Isomerase</keyword>
<dbReference type="PANTHER" id="PTHR47470">
    <property type="entry name" value="CHOLESTEROL OXIDASE"/>
    <property type="match status" value="1"/>
</dbReference>
<evidence type="ECO:0000256" key="8">
    <source>
        <dbReference type="ARBA" id="ARBA00023221"/>
    </source>
</evidence>
<dbReference type="GO" id="GO:0004769">
    <property type="term" value="F:steroid Delta-isomerase activity"/>
    <property type="evidence" value="ECO:0007669"/>
    <property type="project" value="UniProtKB-EC"/>
</dbReference>
<dbReference type="InterPro" id="IPR000172">
    <property type="entry name" value="GMC_OxRdtase_N"/>
</dbReference>
<dbReference type="InterPro" id="IPR001763">
    <property type="entry name" value="Rhodanese-like_dom"/>
</dbReference>
<dbReference type="Pfam" id="PF00732">
    <property type="entry name" value="GMC_oxred_N"/>
    <property type="match status" value="1"/>
</dbReference>
<keyword evidence="3" id="KW-0285">Flavoprotein</keyword>
<evidence type="ECO:0000256" key="9">
    <source>
        <dbReference type="ARBA" id="ARBA00023235"/>
    </source>
</evidence>
<keyword evidence="5" id="KW-0560">Oxidoreductase</keyword>
<keyword evidence="4" id="KW-0274">FAD</keyword>
<evidence type="ECO:0000313" key="17">
    <source>
        <dbReference type="Proteomes" id="UP000789572"/>
    </source>
</evidence>
<dbReference type="PROSITE" id="PS50206">
    <property type="entry name" value="RHODANESE_3"/>
    <property type="match status" value="1"/>
</dbReference>
<organism evidence="16 17">
    <name type="scientific">Paraglomus occultum</name>
    <dbReference type="NCBI Taxonomy" id="144539"/>
    <lineage>
        <taxon>Eukaryota</taxon>
        <taxon>Fungi</taxon>
        <taxon>Fungi incertae sedis</taxon>
        <taxon>Mucoromycota</taxon>
        <taxon>Glomeromycotina</taxon>
        <taxon>Glomeromycetes</taxon>
        <taxon>Paraglomerales</taxon>
        <taxon>Paraglomeraceae</taxon>
        <taxon>Paraglomus</taxon>
    </lineage>
</organism>
<evidence type="ECO:0000256" key="4">
    <source>
        <dbReference type="ARBA" id="ARBA00022827"/>
    </source>
</evidence>
<feature type="domain" description="Rhodanese" evidence="15">
    <location>
        <begin position="18"/>
        <end position="60"/>
    </location>
</feature>
<dbReference type="GO" id="GO:0016995">
    <property type="term" value="F:cholesterol oxidase activity"/>
    <property type="evidence" value="ECO:0007669"/>
    <property type="project" value="UniProtKB-EC"/>
</dbReference>
<dbReference type="EC" id="1.1.3.6" evidence="12"/>
<evidence type="ECO:0000256" key="1">
    <source>
        <dbReference type="ARBA" id="ARBA00001974"/>
    </source>
</evidence>
<dbReference type="SUPFAM" id="SSF51905">
    <property type="entry name" value="FAD/NAD(P)-binding domain"/>
    <property type="match status" value="1"/>
</dbReference>
<dbReference type="InterPro" id="IPR007867">
    <property type="entry name" value="GMC_OxRtase_C"/>
</dbReference>